<dbReference type="PANTHER" id="PTHR10188">
    <property type="entry name" value="L-ASPARAGINASE"/>
    <property type="match status" value="1"/>
</dbReference>
<evidence type="ECO:0000313" key="5">
    <source>
        <dbReference type="RefSeq" id="XP_025404989.1"/>
    </source>
</evidence>
<dbReference type="GO" id="GO:0004298">
    <property type="term" value="F:threonine-type endopeptidase activity"/>
    <property type="evidence" value="ECO:0007669"/>
    <property type="project" value="InterPro"/>
</dbReference>
<dbReference type="Proteomes" id="UP000694846">
    <property type="component" value="Unplaced"/>
</dbReference>
<dbReference type="PANTHER" id="PTHR10188:SF8">
    <property type="entry name" value="THREONINE ASPARTASE 1"/>
    <property type="match status" value="1"/>
</dbReference>
<dbReference type="CDD" id="cd04514">
    <property type="entry name" value="Taspase1_like"/>
    <property type="match status" value="1"/>
</dbReference>
<evidence type="ECO:0000256" key="1">
    <source>
        <dbReference type="ARBA" id="ARBA00010872"/>
    </source>
</evidence>
<dbReference type="GO" id="GO:0005737">
    <property type="term" value="C:cytoplasm"/>
    <property type="evidence" value="ECO:0007669"/>
    <property type="project" value="TreeGrafter"/>
</dbReference>
<dbReference type="InterPro" id="IPR029055">
    <property type="entry name" value="Ntn_hydrolases_N"/>
</dbReference>
<feature type="site" description="Cleavage; by autolysis" evidence="3">
    <location>
        <begin position="180"/>
        <end position="181"/>
    </location>
</feature>
<dbReference type="AlphaFoldDB" id="A0A8B8F2I3"/>
<dbReference type="GeneID" id="112679414"/>
<dbReference type="Pfam" id="PF01112">
    <property type="entry name" value="Asparaginase_2"/>
    <property type="match status" value="1"/>
</dbReference>
<feature type="active site" description="Nucleophile" evidence="2">
    <location>
        <position position="181"/>
    </location>
</feature>
<comment type="similarity">
    <text evidence="1">Belongs to the Ntn-hydrolase family.</text>
</comment>
<dbReference type="InterPro" id="IPR000246">
    <property type="entry name" value="Peptidase_T2"/>
</dbReference>
<dbReference type="OrthoDB" id="77601at2759"/>
<dbReference type="CTD" id="55617"/>
<evidence type="ECO:0000313" key="4">
    <source>
        <dbReference type="Proteomes" id="UP000694846"/>
    </source>
</evidence>
<keyword evidence="4" id="KW-1185">Reference proteome</keyword>
<protein>
    <submittedName>
        <fullName evidence="5">Threonine aspartase 1 isoform X1</fullName>
    </submittedName>
</protein>
<evidence type="ECO:0000256" key="3">
    <source>
        <dbReference type="PIRSR" id="PIRSR600246-3"/>
    </source>
</evidence>
<name>A0A8B8F2I3_9HEMI</name>
<dbReference type="InterPro" id="IPR037464">
    <property type="entry name" value="Taspase1"/>
</dbReference>
<proteinExistence type="inferred from homology"/>
<organism evidence="4 5">
    <name type="scientific">Sipha flava</name>
    <name type="common">yellow sugarcane aphid</name>
    <dbReference type="NCBI Taxonomy" id="143950"/>
    <lineage>
        <taxon>Eukaryota</taxon>
        <taxon>Metazoa</taxon>
        <taxon>Ecdysozoa</taxon>
        <taxon>Arthropoda</taxon>
        <taxon>Hexapoda</taxon>
        <taxon>Insecta</taxon>
        <taxon>Pterygota</taxon>
        <taxon>Neoptera</taxon>
        <taxon>Paraneoptera</taxon>
        <taxon>Hemiptera</taxon>
        <taxon>Sternorrhyncha</taxon>
        <taxon>Aphidomorpha</taxon>
        <taxon>Aphidoidea</taxon>
        <taxon>Aphididae</taxon>
        <taxon>Sipha</taxon>
    </lineage>
</organism>
<reference evidence="5" key="1">
    <citation type="submission" date="2025-08" db="UniProtKB">
        <authorList>
            <consortium name="RefSeq"/>
        </authorList>
    </citation>
    <scope>IDENTIFICATION</scope>
    <source>
        <tissue evidence="5">Whole body</tissue>
    </source>
</reference>
<gene>
    <name evidence="5" type="primary">LOC112679414</name>
</gene>
<dbReference type="Gene3D" id="3.60.20.30">
    <property type="entry name" value="(Glycosyl)asparaginase"/>
    <property type="match status" value="1"/>
</dbReference>
<accession>A0A8B8F2I3</accession>
<evidence type="ECO:0000256" key="2">
    <source>
        <dbReference type="PIRSR" id="PIRSR600246-1"/>
    </source>
</evidence>
<sequence length="343" mass="36876">MECVIAVHSGAGYQKVSKEACYKKICMKACKKGLEILKNNGSVLEAVTVATMVLEDSPLTNAGYGSNLTWNGSVECDASIMNGSSMHYGGVGAVSGIKNPITLARLICEKQNIKMSFGRIPPCLLVGQGAHEYGISNNIIAVDPLNLISERAKKDFVRNKYNVINQNSSNSHQIGKSRLDTIGCVGMDKFGNVAASSSSGGILLKQDGRVGQAALLGSGCWAQMSDDVAIAVTTSGCGEHLIKTNLAREISRQVFNSSCPTIAINKSFNEDFIQSPLLRDYEEKLAGALILYKNKDYCEIISAHNTKSMCIAYATEYNKKSYLSRLLPNTSSGTSIMVQGYPI</sequence>
<dbReference type="SUPFAM" id="SSF56235">
    <property type="entry name" value="N-terminal nucleophile aminohydrolases (Ntn hydrolases)"/>
    <property type="match status" value="1"/>
</dbReference>
<dbReference type="RefSeq" id="XP_025404989.1">
    <property type="nucleotide sequence ID" value="XM_025549204.1"/>
</dbReference>
<dbReference type="GO" id="GO:0051604">
    <property type="term" value="P:protein maturation"/>
    <property type="evidence" value="ECO:0007669"/>
    <property type="project" value="TreeGrafter"/>
</dbReference>